<proteinExistence type="inferred from homology"/>
<gene>
    <name evidence="2" type="ORF">QR680_017294</name>
</gene>
<dbReference type="GO" id="GO:0005829">
    <property type="term" value="C:cytosol"/>
    <property type="evidence" value="ECO:0007669"/>
    <property type="project" value="TreeGrafter"/>
</dbReference>
<name>A0AA39HE04_9BILA</name>
<protein>
    <submittedName>
        <fullName evidence="2">Uncharacterized protein</fullName>
    </submittedName>
</protein>
<dbReference type="PANTHER" id="PTHR23409:SF18">
    <property type="entry name" value="RIBONUCLEOSIDE-DIPHOSPHATE REDUCTASE SUBUNIT M2"/>
    <property type="match status" value="1"/>
</dbReference>
<dbReference type="InterPro" id="IPR000358">
    <property type="entry name" value="RNR_small_fam"/>
</dbReference>
<organism evidence="2 3">
    <name type="scientific">Steinernema hermaphroditum</name>
    <dbReference type="NCBI Taxonomy" id="289476"/>
    <lineage>
        <taxon>Eukaryota</taxon>
        <taxon>Metazoa</taxon>
        <taxon>Ecdysozoa</taxon>
        <taxon>Nematoda</taxon>
        <taxon>Chromadorea</taxon>
        <taxon>Rhabditida</taxon>
        <taxon>Tylenchina</taxon>
        <taxon>Panagrolaimomorpha</taxon>
        <taxon>Strongyloidoidea</taxon>
        <taxon>Steinernematidae</taxon>
        <taxon>Steinernema</taxon>
    </lineage>
</organism>
<evidence type="ECO:0000256" key="1">
    <source>
        <dbReference type="ARBA" id="ARBA00009303"/>
    </source>
</evidence>
<evidence type="ECO:0000313" key="2">
    <source>
        <dbReference type="EMBL" id="KAK0404110.1"/>
    </source>
</evidence>
<dbReference type="AlphaFoldDB" id="A0AA39HE04"/>
<reference evidence="2" key="1">
    <citation type="submission" date="2023-06" db="EMBL/GenBank/DDBJ databases">
        <title>Genomic analysis of the entomopathogenic nematode Steinernema hermaphroditum.</title>
        <authorList>
            <person name="Schwarz E.M."/>
            <person name="Heppert J.K."/>
            <person name="Baniya A."/>
            <person name="Schwartz H.T."/>
            <person name="Tan C.-H."/>
            <person name="Antoshechkin I."/>
            <person name="Sternberg P.W."/>
            <person name="Goodrich-Blair H."/>
            <person name="Dillman A.R."/>
        </authorList>
    </citation>
    <scope>NUCLEOTIDE SEQUENCE</scope>
    <source>
        <strain evidence="2">PS9179</strain>
        <tissue evidence="2">Whole animal</tissue>
    </source>
</reference>
<dbReference type="InterPro" id="IPR033909">
    <property type="entry name" value="RNR_small"/>
</dbReference>
<dbReference type="GO" id="GO:0004748">
    <property type="term" value="F:ribonucleoside-diphosphate reductase activity, thioredoxin disulfide as acceptor"/>
    <property type="evidence" value="ECO:0007669"/>
    <property type="project" value="TreeGrafter"/>
</dbReference>
<keyword evidence="3" id="KW-1185">Reference proteome</keyword>
<evidence type="ECO:0000313" key="3">
    <source>
        <dbReference type="Proteomes" id="UP001175271"/>
    </source>
</evidence>
<dbReference type="Proteomes" id="UP001175271">
    <property type="component" value="Unassembled WGS sequence"/>
</dbReference>
<dbReference type="InterPro" id="IPR012348">
    <property type="entry name" value="RNR-like"/>
</dbReference>
<dbReference type="Pfam" id="PF00268">
    <property type="entry name" value="Ribonuc_red_sm"/>
    <property type="match status" value="1"/>
</dbReference>
<dbReference type="EMBL" id="JAUCMV010000004">
    <property type="protein sequence ID" value="KAK0404110.1"/>
    <property type="molecule type" value="Genomic_DNA"/>
</dbReference>
<dbReference type="Gene3D" id="1.10.620.20">
    <property type="entry name" value="Ribonucleotide Reductase, subunit A"/>
    <property type="match status" value="1"/>
</dbReference>
<dbReference type="PANTHER" id="PTHR23409">
    <property type="entry name" value="RIBONUCLEOSIDE-DIPHOSPHATE REDUCTASE SMALL CHAIN"/>
    <property type="match status" value="1"/>
</dbReference>
<comment type="similarity">
    <text evidence="1">Belongs to the ribonucleoside diphosphate reductase small chain family.</text>
</comment>
<dbReference type="InterPro" id="IPR009078">
    <property type="entry name" value="Ferritin-like_SF"/>
</dbReference>
<dbReference type="CDD" id="cd01049">
    <property type="entry name" value="RNRR2"/>
    <property type="match status" value="1"/>
</dbReference>
<comment type="caution">
    <text evidence="2">The sequence shown here is derived from an EMBL/GenBank/DDBJ whole genome shotgun (WGS) entry which is preliminary data.</text>
</comment>
<dbReference type="SUPFAM" id="SSF47240">
    <property type="entry name" value="Ferritin-like"/>
    <property type="match status" value="1"/>
</dbReference>
<accession>A0AA39HE04</accession>
<sequence length="326" mass="37776">MAEVDEVLLRETPSRFVVFPLQFKAMWQYYKRHIENFWTADEMEVQDDVTNFDKLSHDERTFIIRQFASLCATVEIFHRGLISHISSEVQVSEARSFYGFQMAMERFHLEVYQKAIESFVAEGHEREQALSMRVKDEAIKQKVDWALSLSSELATFDERLIGFSVILGVLHAAEFASLMMMSVRKNLVNVKKAITHIAGDKALHRDFGMFLRTYLVKKTSESRIKEIVEKAVQLEEAFVESSESVPAFDGVDVDKLNHYIRFSADMLMAQMGCKKIYNVQNPFDFMETFDVKNAFEFSENIPADGNAHEAEDVFEKQNDFDLDMDF</sequence>
<dbReference type="GO" id="GO:0009263">
    <property type="term" value="P:deoxyribonucleotide biosynthetic process"/>
    <property type="evidence" value="ECO:0007669"/>
    <property type="project" value="InterPro"/>
</dbReference>